<accession>A0A318EE00</accession>
<dbReference type="NCBIfam" id="TIGR03317">
    <property type="entry name" value="ygfZ_signature"/>
    <property type="match status" value="1"/>
</dbReference>
<comment type="caution">
    <text evidence="1">The sequence shown here is derived from an EMBL/GenBank/DDBJ whole genome shotgun (WGS) entry which is preliminary data.</text>
</comment>
<dbReference type="AlphaFoldDB" id="A0A318EE00"/>
<dbReference type="Gene3D" id="3.30.70.1400">
    <property type="entry name" value="Aminomethyltransferase beta-barrel domains"/>
    <property type="match status" value="1"/>
</dbReference>
<evidence type="ECO:0008006" key="3">
    <source>
        <dbReference type="Google" id="ProtNLM"/>
    </source>
</evidence>
<dbReference type="GO" id="GO:0016226">
    <property type="term" value="P:iron-sulfur cluster assembly"/>
    <property type="evidence" value="ECO:0007669"/>
    <property type="project" value="TreeGrafter"/>
</dbReference>
<dbReference type="PANTHER" id="PTHR22602:SF0">
    <property type="entry name" value="TRANSFERASE CAF17, MITOCHONDRIAL-RELATED"/>
    <property type="match status" value="1"/>
</dbReference>
<dbReference type="SUPFAM" id="SSF103025">
    <property type="entry name" value="Folate-binding domain"/>
    <property type="match status" value="1"/>
</dbReference>
<gene>
    <name evidence="1" type="ORF">C8D93_10181</name>
</gene>
<name>A0A318EE00_9GAMM</name>
<keyword evidence="2" id="KW-1185">Reference proteome</keyword>
<sequence>MKPCIPVQLDALVHVAVRGDDALPFLQGQLSNDLRQLSPERGQIGSYNSAKGRMLAVAHLLRCGDAIVLELHRDIAAATCRRLRMFVLRSRVTIDEDDTLASFGLIGDQSAMRLAELSLPVPAAALDCAQDTERGITVLRRFGEMPRYSVHGTPAALAPLLAAVGPLQDFAHWRRADIEAGVPTVYAATSDHFVPQTASLDRLGGISFDKGCYTGQEIVARLHYLGQIKRRLFVARTDGQPPAPGDEIRSADGAAAGEIVDAVGEGPGALVAAVLQLAQADTMLQLTDGRALHIVRCPD</sequence>
<dbReference type="Gene3D" id="2.40.30.160">
    <property type="match status" value="1"/>
</dbReference>
<reference evidence="1 2" key="1">
    <citation type="submission" date="2018-04" db="EMBL/GenBank/DDBJ databases">
        <title>Genomic Encyclopedia of Type Strains, Phase IV (KMG-IV): sequencing the most valuable type-strain genomes for metagenomic binning, comparative biology and taxonomic classification.</title>
        <authorList>
            <person name="Goeker M."/>
        </authorList>
    </citation>
    <scope>NUCLEOTIDE SEQUENCE [LARGE SCALE GENOMIC DNA]</scope>
    <source>
        <strain evidence="1 2">DSM 104150</strain>
    </source>
</reference>
<dbReference type="Proteomes" id="UP000248330">
    <property type="component" value="Unassembled WGS sequence"/>
</dbReference>
<dbReference type="RefSeq" id="WP_110263202.1">
    <property type="nucleotide sequence ID" value="NZ_CAKZQT010000031.1"/>
</dbReference>
<evidence type="ECO:0000313" key="2">
    <source>
        <dbReference type="Proteomes" id="UP000248330"/>
    </source>
</evidence>
<dbReference type="PANTHER" id="PTHR22602">
    <property type="entry name" value="TRANSFERASE CAF17, MITOCHONDRIAL-RELATED"/>
    <property type="match status" value="1"/>
</dbReference>
<organism evidence="1 2">
    <name type="scientific">Sinimarinibacterium flocculans</name>
    <dbReference type="NCBI Taxonomy" id="985250"/>
    <lineage>
        <taxon>Bacteria</taxon>
        <taxon>Pseudomonadati</taxon>
        <taxon>Pseudomonadota</taxon>
        <taxon>Gammaproteobacteria</taxon>
        <taxon>Nevskiales</taxon>
        <taxon>Nevskiaceae</taxon>
        <taxon>Sinimarinibacterium</taxon>
    </lineage>
</organism>
<dbReference type="OrthoDB" id="9796287at2"/>
<dbReference type="Gene3D" id="3.30.70.1630">
    <property type="match status" value="1"/>
</dbReference>
<dbReference type="EMBL" id="QICN01000001">
    <property type="protein sequence ID" value="PXV71043.1"/>
    <property type="molecule type" value="Genomic_DNA"/>
</dbReference>
<evidence type="ECO:0000313" key="1">
    <source>
        <dbReference type="EMBL" id="PXV71043.1"/>
    </source>
</evidence>
<dbReference type="InterPro" id="IPR045179">
    <property type="entry name" value="YgfZ/GcvT"/>
</dbReference>
<protein>
    <recommendedName>
        <fullName evidence="3">Aminomethyltransferase folate-binding domain-containing protein</fullName>
    </recommendedName>
</protein>
<dbReference type="InterPro" id="IPR017703">
    <property type="entry name" value="YgfZ/GCV_T_CS"/>
</dbReference>
<proteinExistence type="predicted"/>